<dbReference type="InterPro" id="IPR058031">
    <property type="entry name" value="AAA_lid_NorR"/>
</dbReference>
<evidence type="ECO:0000259" key="9">
    <source>
        <dbReference type="PROSITE" id="PS50045"/>
    </source>
</evidence>
<sequence>MGVAPRTTSSLRLLVVDADPIARRDVRTALETRIARPLVILETGEPDAARAMLSDRGFDVVAADLATVGGAAGVAALIERAPTVVAYALGPAANVRDAVAAVRAGAADFIEKPLDGAAFARRIERQFGSLAVALAPVAGDALAGDGAAMRALADQIARIGPSAAPVFVSGESGTGKPQVARAVHARSKRRDGEFVAVDCRGRDADTLVAELCGPGGAFDRADGGTLFLDEVAGLPDVVQTLLLRYLDTGEVGGAADRRSVSVRLIASTNRRGEADTPRAGLRPDLFFRLAVLTLEVPPLRTRAEDVAALADDLARRLCREAGRRPLRFSAEAHETLRRHAWPGNLRELRNLVEQLIASGVEDVADAADVEALLEPAAAAPDPRAAIRPLWMEEAAIIERAIEVFGGNIARAAMALEISPSTIYRKRRGDDGSRVA</sequence>
<dbReference type="CDD" id="cd00009">
    <property type="entry name" value="AAA"/>
    <property type="match status" value="1"/>
</dbReference>
<dbReference type="GO" id="GO:0005524">
    <property type="term" value="F:ATP binding"/>
    <property type="evidence" value="ECO:0007669"/>
    <property type="project" value="UniProtKB-KW"/>
</dbReference>
<keyword evidence="4" id="KW-0805">Transcription regulation</keyword>
<feature type="domain" description="Sigma-54 factor interaction" evidence="9">
    <location>
        <begin position="142"/>
        <end position="357"/>
    </location>
</feature>
<keyword evidence="2" id="KW-0067">ATP-binding</keyword>
<dbReference type="InterPro" id="IPR001789">
    <property type="entry name" value="Sig_transdc_resp-reg_receiver"/>
</dbReference>
<keyword evidence="6" id="KW-0010">Activator</keyword>
<evidence type="ECO:0000256" key="8">
    <source>
        <dbReference type="PROSITE-ProRule" id="PRU00169"/>
    </source>
</evidence>
<dbReference type="InterPro" id="IPR002078">
    <property type="entry name" value="Sigma_54_int"/>
</dbReference>
<organism evidence="11 12">
    <name type="scientific">Oharaeibacter diazotrophicus</name>
    <dbReference type="NCBI Taxonomy" id="1920512"/>
    <lineage>
        <taxon>Bacteria</taxon>
        <taxon>Pseudomonadati</taxon>
        <taxon>Pseudomonadota</taxon>
        <taxon>Alphaproteobacteria</taxon>
        <taxon>Hyphomicrobiales</taxon>
        <taxon>Pleomorphomonadaceae</taxon>
        <taxon>Oharaeibacter</taxon>
    </lineage>
</organism>
<dbReference type="EMBL" id="SNXY01000009">
    <property type="protein sequence ID" value="TDP83464.1"/>
    <property type="molecule type" value="Genomic_DNA"/>
</dbReference>
<evidence type="ECO:0000256" key="6">
    <source>
        <dbReference type="ARBA" id="ARBA00023159"/>
    </source>
</evidence>
<dbReference type="InterPro" id="IPR011006">
    <property type="entry name" value="CheY-like_superfamily"/>
</dbReference>
<dbReference type="GO" id="GO:0043565">
    <property type="term" value="F:sequence-specific DNA binding"/>
    <property type="evidence" value="ECO:0007669"/>
    <property type="project" value="InterPro"/>
</dbReference>
<dbReference type="InterPro" id="IPR025943">
    <property type="entry name" value="Sigma_54_int_dom_ATP-bd_2"/>
</dbReference>
<evidence type="ECO:0000256" key="4">
    <source>
        <dbReference type="ARBA" id="ARBA00023015"/>
    </source>
</evidence>
<evidence type="ECO:0000256" key="5">
    <source>
        <dbReference type="ARBA" id="ARBA00023125"/>
    </source>
</evidence>
<dbReference type="PROSITE" id="PS50110">
    <property type="entry name" value="RESPONSE_REGULATORY"/>
    <property type="match status" value="1"/>
</dbReference>
<dbReference type="InterPro" id="IPR003593">
    <property type="entry name" value="AAA+_ATPase"/>
</dbReference>
<dbReference type="PANTHER" id="PTHR32071">
    <property type="entry name" value="TRANSCRIPTIONAL REGULATORY PROTEIN"/>
    <property type="match status" value="1"/>
</dbReference>
<protein>
    <submittedName>
        <fullName evidence="11">Two-component system repressor protein LuxO/two-component system nitrogen regulation response regulator NtrX</fullName>
    </submittedName>
</protein>
<dbReference type="Gene3D" id="3.40.50.300">
    <property type="entry name" value="P-loop containing nucleotide triphosphate hydrolases"/>
    <property type="match status" value="1"/>
</dbReference>
<dbReference type="Pfam" id="PF25601">
    <property type="entry name" value="AAA_lid_14"/>
    <property type="match status" value="1"/>
</dbReference>
<reference evidence="11 12" key="1">
    <citation type="submission" date="2019-03" db="EMBL/GenBank/DDBJ databases">
        <title>Genomic Encyclopedia of Type Strains, Phase IV (KMG-IV): sequencing the most valuable type-strain genomes for metagenomic binning, comparative biology and taxonomic classification.</title>
        <authorList>
            <person name="Goeker M."/>
        </authorList>
    </citation>
    <scope>NUCLEOTIDE SEQUENCE [LARGE SCALE GENOMIC DNA]</scope>
    <source>
        <strain evidence="11 12">DSM 102969</strain>
    </source>
</reference>
<proteinExistence type="predicted"/>
<evidence type="ECO:0000256" key="3">
    <source>
        <dbReference type="ARBA" id="ARBA00023012"/>
    </source>
</evidence>
<dbReference type="GO" id="GO:0000160">
    <property type="term" value="P:phosphorelay signal transduction system"/>
    <property type="evidence" value="ECO:0007669"/>
    <property type="project" value="UniProtKB-KW"/>
</dbReference>
<comment type="caution">
    <text evidence="11">The sequence shown here is derived from an EMBL/GenBank/DDBJ whole genome shotgun (WGS) entry which is preliminary data.</text>
</comment>
<dbReference type="Gene3D" id="1.10.8.60">
    <property type="match status" value="1"/>
</dbReference>
<keyword evidence="12" id="KW-1185">Reference proteome</keyword>
<dbReference type="SUPFAM" id="SSF52540">
    <property type="entry name" value="P-loop containing nucleoside triphosphate hydrolases"/>
    <property type="match status" value="1"/>
</dbReference>
<dbReference type="SMART" id="SM00382">
    <property type="entry name" value="AAA"/>
    <property type="match status" value="1"/>
</dbReference>
<evidence type="ECO:0000259" key="10">
    <source>
        <dbReference type="PROSITE" id="PS50110"/>
    </source>
</evidence>
<dbReference type="GO" id="GO:0006355">
    <property type="term" value="P:regulation of DNA-templated transcription"/>
    <property type="evidence" value="ECO:0007669"/>
    <property type="project" value="InterPro"/>
</dbReference>
<dbReference type="PROSITE" id="PS00688">
    <property type="entry name" value="SIGMA54_INTERACT_3"/>
    <property type="match status" value="1"/>
</dbReference>
<gene>
    <name evidence="11" type="ORF">EDD54_3426</name>
</gene>
<evidence type="ECO:0000256" key="7">
    <source>
        <dbReference type="ARBA" id="ARBA00023163"/>
    </source>
</evidence>
<keyword evidence="1" id="KW-0547">Nucleotide-binding</keyword>
<dbReference type="Gene3D" id="1.10.10.60">
    <property type="entry name" value="Homeodomain-like"/>
    <property type="match status" value="1"/>
</dbReference>
<evidence type="ECO:0000313" key="12">
    <source>
        <dbReference type="Proteomes" id="UP000294547"/>
    </source>
</evidence>
<dbReference type="AlphaFoldDB" id="A0A4R6RBP8"/>
<dbReference type="RefSeq" id="WP_126538426.1">
    <property type="nucleotide sequence ID" value="NZ_BSPM01000009.1"/>
</dbReference>
<dbReference type="PROSITE" id="PS00676">
    <property type="entry name" value="SIGMA54_INTERACT_2"/>
    <property type="match status" value="1"/>
</dbReference>
<dbReference type="PROSITE" id="PS00675">
    <property type="entry name" value="SIGMA54_INTERACT_1"/>
    <property type="match status" value="1"/>
</dbReference>
<evidence type="ECO:0000313" key="11">
    <source>
        <dbReference type="EMBL" id="TDP83464.1"/>
    </source>
</evidence>
<feature type="domain" description="Response regulatory" evidence="10">
    <location>
        <begin position="12"/>
        <end position="127"/>
    </location>
</feature>
<evidence type="ECO:0000256" key="2">
    <source>
        <dbReference type="ARBA" id="ARBA00022840"/>
    </source>
</evidence>
<dbReference type="Pfam" id="PF02954">
    <property type="entry name" value="HTH_8"/>
    <property type="match status" value="1"/>
</dbReference>
<dbReference type="InterPro" id="IPR002197">
    <property type="entry name" value="HTH_Fis"/>
</dbReference>
<keyword evidence="5" id="KW-0238">DNA-binding</keyword>
<keyword evidence="8" id="KW-0597">Phosphoprotein</keyword>
<dbReference type="InterPro" id="IPR025944">
    <property type="entry name" value="Sigma_54_int_dom_CS"/>
</dbReference>
<keyword evidence="7" id="KW-0804">Transcription</keyword>
<dbReference type="OrthoDB" id="9802388at2"/>
<dbReference type="SUPFAM" id="SSF46689">
    <property type="entry name" value="Homeodomain-like"/>
    <property type="match status" value="1"/>
</dbReference>
<dbReference type="Proteomes" id="UP000294547">
    <property type="component" value="Unassembled WGS sequence"/>
</dbReference>
<dbReference type="Pfam" id="PF00072">
    <property type="entry name" value="Response_reg"/>
    <property type="match status" value="1"/>
</dbReference>
<name>A0A4R6RBP8_9HYPH</name>
<evidence type="ECO:0000256" key="1">
    <source>
        <dbReference type="ARBA" id="ARBA00022741"/>
    </source>
</evidence>
<dbReference type="InterPro" id="IPR025662">
    <property type="entry name" value="Sigma_54_int_dom_ATP-bd_1"/>
</dbReference>
<accession>A0A4R6RBP8</accession>
<dbReference type="InterPro" id="IPR009057">
    <property type="entry name" value="Homeodomain-like_sf"/>
</dbReference>
<dbReference type="Pfam" id="PF00158">
    <property type="entry name" value="Sigma54_activat"/>
    <property type="match status" value="1"/>
</dbReference>
<keyword evidence="3" id="KW-0902">Two-component regulatory system</keyword>
<dbReference type="InterPro" id="IPR027417">
    <property type="entry name" value="P-loop_NTPase"/>
</dbReference>
<dbReference type="PROSITE" id="PS50045">
    <property type="entry name" value="SIGMA54_INTERACT_4"/>
    <property type="match status" value="1"/>
</dbReference>
<feature type="modified residue" description="4-aspartylphosphate" evidence="8">
    <location>
        <position position="64"/>
    </location>
</feature>
<dbReference type="SUPFAM" id="SSF52172">
    <property type="entry name" value="CheY-like"/>
    <property type="match status" value="1"/>
</dbReference>
<dbReference type="Gene3D" id="3.40.50.2300">
    <property type="match status" value="1"/>
</dbReference>